<dbReference type="KEGG" id="mpar:F7D14_07920"/>
<evidence type="ECO:0000313" key="2">
    <source>
        <dbReference type="EMBL" id="QGM97405.1"/>
    </source>
</evidence>
<keyword evidence="1" id="KW-0472">Membrane</keyword>
<evidence type="ECO:0000313" key="3">
    <source>
        <dbReference type="Proteomes" id="UP000422569"/>
    </source>
</evidence>
<evidence type="ECO:0000256" key="1">
    <source>
        <dbReference type="SAM" id="Phobius"/>
    </source>
</evidence>
<gene>
    <name evidence="2" type="ORF">F7D14_07920</name>
</gene>
<name>A0A6B8M4Y9_9HYPH</name>
<reference evidence="2 3" key="1">
    <citation type="submission" date="2019-09" db="EMBL/GenBank/DDBJ databases">
        <title>Isolation and complete genome sequencing of Methylocystis species.</title>
        <authorList>
            <person name="Rumah B.L."/>
            <person name="Stead C.E."/>
            <person name="Stevens B.C."/>
            <person name="Minton N.P."/>
            <person name="Grosse-Honebrink A."/>
            <person name="Zhang Y."/>
        </authorList>
    </citation>
    <scope>NUCLEOTIDE SEQUENCE [LARGE SCALE GENOMIC DNA]</scope>
    <source>
        <strain evidence="2 3">BRCS2</strain>
    </source>
</reference>
<keyword evidence="1" id="KW-0812">Transmembrane</keyword>
<sequence length="73" mass="8086">MARFGHESGKVICLNVERRRFAEEHLIADVFVVLLFFLIATCLAAELLSRAFAAWIGAERIVALSFVTASGFL</sequence>
<keyword evidence="3" id="KW-1185">Reference proteome</keyword>
<proteinExistence type="predicted"/>
<keyword evidence="1" id="KW-1133">Transmembrane helix</keyword>
<accession>A0A6B8M4Y9</accession>
<dbReference type="AlphaFoldDB" id="A0A6B8M4Y9"/>
<organism evidence="2 3">
    <name type="scientific">Methylocystis parvus</name>
    <dbReference type="NCBI Taxonomy" id="134"/>
    <lineage>
        <taxon>Bacteria</taxon>
        <taxon>Pseudomonadati</taxon>
        <taxon>Pseudomonadota</taxon>
        <taxon>Alphaproteobacteria</taxon>
        <taxon>Hyphomicrobiales</taxon>
        <taxon>Methylocystaceae</taxon>
        <taxon>Methylocystis</taxon>
    </lineage>
</organism>
<feature type="transmembrane region" description="Helical" evidence="1">
    <location>
        <begin position="26"/>
        <end position="46"/>
    </location>
</feature>
<dbReference type="EMBL" id="CP044331">
    <property type="protein sequence ID" value="QGM97405.1"/>
    <property type="molecule type" value="Genomic_DNA"/>
</dbReference>
<protein>
    <submittedName>
        <fullName evidence="2">Uncharacterized protein</fullName>
    </submittedName>
</protein>
<dbReference type="RefSeq" id="WP_154419793.1">
    <property type="nucleotide sequence ID" value="NZ_CP044331.1"/>
</dbReference>
<dbReference type="Proteomes" id="UP000422569">
    <property type="component" value="Chromosome"/>
</dbReference>